<dbReference type="Proteomes" id="UP001596060">
    <property type="component" value="Unassembled WGS sequence"/>
</dbReference>
<dbReference type="InterPro" id="IPR052729">
    <property type="entry name" value="Acyl/Acetyltrans_Enzymes"/>
</dbReference>
<name>A0ABW0NUX8_9HYPH</name>
<comment type="caution">
    <text evidence="2">The sequence shown here is derived from an EMBL/GenBank/DDBJ whole genome shotgun (WGS) entry which is preliminary data.</text>
</comment>
<dbReference type="InterPro" id="IPR041496">
    <property type="entry name" value="YitH/HolE_GNAT"/>
</dbReference>
<dbReference type="PANTHER" id="PTHR47237:SF2">
    <property type="entry name" value="BLL4206 PROTEIN"/>
    <property type="match status" value="1"/>
</dbReference>
<evidence type="ECO:0000313" key="3">
    <source>
        <dbReference type="Proteomes" id="UP001596060"/>
    </source>
</evidence>
<gene>
    <name evidence="2" type="ORF">ACFPN9_00970</name>
</gene>
<dbReference type="SUPFAM" id="SSF55729">
    <property type="entry name" value="Acyl-CoA N-acyltransferases (Nat)"/>
    <property type="match status" value="1"/>
</dbReference>
<dbReference type="PANTHER" id="PTHR47237">
    <property type="entry name" value="SLL0310 PROTEIN"/>
    <property type="match status" value="1"/>
</dbReference>
<keyword evidence="3" id="KW-1185">Reference proteome</keyword>
<proteinExistence type="predicted"/>
<reference evidence="3" key="1">
    <citation type="journal article" date="2019" name="Int. J. Syst. Evol. Microbiol.">
        <title>The Global Catalogue of Microorganisms (GCM) 10K type strain sequencing project: providing services to taxonomists for standard genome sequencing and annotation.</title>
        <authorList>
            <consortium name="The Broad Institute Genomics Platform"/>
            <consortium name="The Broad Institute Genome Sequencing Center for Infectious Disease"/>
            <person name="Wu L."/>
            <person name="Ma J."/>
        </authorList>
    </citation>
    <scope>NUCLEOTIDE SEQUENCE [LARGE SCALE GENOMIC DNA]</scope>
    <source>
        <strain evidence="3">CCUG 43117</strain>
    </source>
</reference>
<dbReference type="EC" id="2.3.1.-" evidence="2"/>
<organism evidence="2 3">
    <name type="scientific">Bosea massiliensis</name>
    <dbReference type="NCBI Taxonomy" id="151419"/>
    <lineage>
        <taxon>Bacteria</taxon>
        <taxon>Pseudomonadati</taxon>
        <taxon>Pseudomonadota</taxon>
        <taxon>Alphaproteobacteria</taxon>
        <taxon>Hyphomicrobiales</taxon>
        <taxon>Boseaceae</taxon>
        <taxon>Bosea</taxon>
    </lineage>
</organism>
<dbReference type="Gene3D" id="3.40.630.30">
    <property type="match status" value="1"/>
</dbReference>
<dbReference type="CDD" id="cd04301">
    <property type="entry name" value="NAT_SF"/>
    <property type="match status" value="1"/>
</dbReference>
<protein>
    <submittedName>
        <fullName evidence="2">GNAT family N-acetyltransferase</fullName>
        <ecNumber evidence="2">2.3.1.-</ecNumber>
    </submittedName>
</protein>
<dbReference type="InterPro" id="IPR000182">
    <property type="entry name" value="GNAT_dom"/>
</dbReference>
<sequence length="286" mass="29671">MGDTLIRDAAVLRDIAPADAAICAGLARAVGWPHRPEDWEMAIGLGRGVVATLGEEVVATALWWPYGEHHATLGMIIVSPEHQGAGIGRQLMQALFAQAEGRSLLLNATVAGQPLYEKLGFVVCGAIRQFHGEVTTVPVPVLAGGAAVRPAGLADLPVLEQLDQAATGLPRGPLLRAVLEAGEGTVLMRGGEAAGFALLRRFGRGLVIGPVVAADLTDAQTLLAHGLQGRQGQFVRADIEDGSPLGAMLTAAGLKPVDGVNSMVRGRLPRASGPFQRYTLASQALG</sequence>
<keyword evidence="2" id="KW-0808">Transferase</keyword>
<dbReference type="PROSITE" id="PS51186">
    <property type="entry name" value="GNAT"/>
    <property type="match status" value="1"/>
</dbReference>
<feature type="domain" description="N-acetyltransferase" evidence="1">
    <location>
        <begin position="10"/>
        <end position="144"/>
    </location>
</feature>
<accession>A0ABW0NUX8</accession>
<dbReference type="Pfam" id="PF18014">
    <property type="entry name" value="Acetyltransf_18"/>
    <property type="match status" value="1"/>
</dbReference>
<dbReference type="Pfam" id="PF13508">
    <property type="entry name" value="Acetyltransf_7"/>
    <property type="match status" value="1"/>
</dbReference>
<keyword evidence="2" id="KW-0012">Acyltransferase</keyword>
<dbReference type="GO" id="GO:0016746">
    <property type="term" value="F:acyltransferase activity"/>
    <property type="evidence" value="ECO:0007669"/>
    <property type="project" value="UniProtKB-KW"/>
</dbReference>
<evidence type="ECO:0000313" key="2">
    <source>
        <dbReference type="EMBL" id="MFC5503823.1"/>
    </source>
</evidence>
<dbReference type="Gene3D" id="3.40.630.90">
    <property type="match status" value="1"/>
</dbReference>
<dbReference type="InterPro" id="IPR016181">
    <property type="entry name" value="Acyl_CoA_acyltransferase"/>
</dbReference>
<dbReference type="EMBL" id="JBHSLU010000003">
    <property type="protein sequence ID" value="MFC5503823.1"/>
    <property type="molecule type" value="Genomic_DNA"/>
</dbReference>
<dbReference type="RefSeq" id="WP_377814966.1">
    <property type="nucleotide sequence ID" value="NZ_JBHSLU010000003.1"/>
</dbReference>
<evidence type="ECO:0000259" key="1">
    <source>
        <dbReference type="PROSITE" id="PS51186"/>
    </source>
</evidence>